<proteinExistence type="predicted"/>
<protein>
    <recommendedName>
        <fullName evidence="2">BACON domain-containing protein</fullName>
    </recommendedName>
</protein>
<evidence type="ECO:0000313" key="4">
    <source>
        <dbReference type="Proteomes" id="UP001501303"/>
    </source>
</evidence>
<accession>A0ABN2PQ90</accession>
<evidence type="ECO:0000259" key="2">
    <source>
        <dbReference type="Pfam" id="PF19190"/>
    </source>
</evidence>
<comment type="caution">
    <text evidence="3">The sequence shown here is derived from an EMBL/GenBank/DDBJ whole genome shotgun (WGS) entry which is preliminary data.</text>
</comment>
<dbReference type="EMBL" id="BAAAMJ010000048">
    <property type="protein sequence ID" value="GAA1927818.1"/>
    <property type="molecule type" value="Genomic_DNA"/>
</dbReference>
<feature type="compositionally biased region" description="Acidic residues" evidence="1">
    <location>
        <begin position="545"/>
        <end position="555"/>
    </location>
</feature>
<feature type="compositionally biased region" description="Basic and acidic residues" evidence="1">
    <location>
        <begin position="28"/>
        <end position="45"/>
    </location>
</feature>
<evidence type="ECO:0000256" key="1">
    <source>
        <dbReference type="SAM" id="MobiDB-lite"/>
    </source>
</evidence>
<dbReference type="InterPro" id="IPR024361">
    <property type="entry name" value="BACON"/>
</dbReference>
<keyword evidence="4" id="KW-1185">Reference proteome</keyword>
<feature type="region of interest" description="Disordered" evidence="1">
    <location>
        <begin position="21"/>
        <end position="56"/>
    </location>
</feature>
<feature type="region of interest" description="Disordered" evidence="1">
    <location>
        <begin position="128"/>
        <end position="147"/>
    </location>
</feature>
<dbReference type="Proteomes" id="UP001501303">
    <property type="component" value="Unassembled WGS sequence"/>
</dbReference>
<name>A0ABN2PQ90_9ACTN</name>
<dbReference type="Pfam" id="PF19190">
    <property type="entry name" value="BACON_2"/>
    <property type="match status" value="1"/>
</dbReference>
<feature type="compositionally biased region" description="Low complexity" evidence="1">
    <location>
        <begin position="138"/>
        <end position="147"/>
    </location>
</feature>
<reference evidence="3 4" key="1">
    <citation type="journal article" date="2019" name="Int. J. Syst. Evol. Microbiol.">
        <title>The Global Catalogue of Microorganisms (GCM) 10K type strain sequencing project: providing services to taxonomists for standard genome sequencing and annotation.</title>
        <authorList>
            <consortium name="The Broad Institute Genomics Platform"/>
            <consortium name="The Broad Institute Genome Sequencing Center for Infectious Disease"/>
            <person name="Wu L."/>
            <person name="Ma J."/>
        </authorList>
    </citation>
    <scope>NUCLEOTIDE SEQUENCE [LARGE SCALE GENOMIC DNA]</scope>
    <source>
        <strain evidence="3 4">JCM 13581</strain>
    </source>
</reference>
<evidence type="ECO:0000313" key="3">
    <source>
        <dbReference type="EMBL" id="GAA1927818.1"/>
    </source>
</evidence>
<sequence>MVGIRLLGHRNVPAGAYRRRVMTSSTDRSTRPRERIRTRGGEGLHRQGRPAGTTVRPAAWDDASLDGLFTYCLSVMCEHPSAIAALGEALAVAERRHERGRRPPEPALWRPWLYALARWACMRRLTEQHGPGAGPGQAPGVPRAAGPDAVRRRRELAALAWPEAAGTTPREREALELAVRHRLPPREVAEVLRLPEAAARSVLARGAREVERTRAALAVVAAGGCRSVSALAGGEAVLLLAPGMRRELVRHVEECAVCGRAVRRPEPGTGPLPAARLTVLPAPREAVDAARLAVLRARAQHLPRFDRTGFPVEERARAERRRRLRSRAVTTTVVAAVLAAPALALWAAYRGAPPVGEPGGAVAPVAEEDGPAADGSLYENAGRAGRQPDGPSGPAGEGSGPGVPPGLADGPAEEDEERPGEPPEATPDGPSGDAQRPAGPGRLTVEAVSTEDGTRITLTASGGAPVHWTAATETGWLRLSRTSGTLRPGETATVLVTVDRDREPPGSWQGRIYVDPSGSVITVEGRGAEPAEPAEPEPSVPPESPDPEDPPPDGP</sequence>
<feature type="domain" description="BACON" evidence="2">
    <location>
        <begin position="440"/>
        <end position="510"/>
    </location>
</feature>
<organism evidence="3 4">
    <name type="scientific">Streptomyces sodiiphilus</name>
    <dbReference type="NCBI Taxonomy" id="226217"/>
    <lineage>
        <taxon>Bacteria</taxon>
        <taxon>Bacillati</taxon>
        <taxon>Actinomycetota</taxon>
        <taxon>Actinomycetes</taxon>
        <taxon>Kitasatosporales</taxon>
        <taxon>Streptomycetaceae</taxon>
        <taxon>Streptomyces</taxon>
    </lineage>
</organism>
<feature type="region of interest" description="Disordered" evidence="1">
    <location>
        <begin position="360"/>
        <end position="440"/>
    </location>
</feature>
<gene>
    <name evidence="3" type="ORF">GCM10009716_39720</name>
</gene>
<feature type="region of interest" description="Disordered" evidence="1">
    <location>
        <begin position="523"/>
        <end position="555"/>
    </location>
</feature>